<dbReference type="Pfam" id="PF01149">
    <property type="entry name" value="Fapy_DNA_glyco"/>
    <property type="match status" value="1"/>
</dbReference>
<dbReference type="GO" id="GO:0140078">
    <property type="term" value="F:class I DNA-(apurinic or apyrimidinic site) endonuclease activity"/>
    <property type="evidence" value="ECO:0007669"/>
    <property type="project" value="UniProtKB-EC"/>
</dbReference>
<dbReference type="InterPro" id="IPR000214">
    <property type="entry name" value="Znf_DNA_glyclase/AP_lyase"/>
</dbReference>
<dbReference type="AlphaFoldDB" id="A0A512D2M3"/>
<keyword evidence="5" id="KW-0227">DNA damage</keyword>
<keyword evidence="4" id="KW-0479">Metal-binding</keyword>
<dbReference type="Pfam" id="PF06831">
    <property type="entry name" value="H2TH"/>
    <property type="match status" value="1"/>
</dbReference>
<evidence type="ECO:0000256" key="6">
    <source>
        <dbReference type="ARBA" id="ARBA00022771"/>
    </source>
</evidence>
<dbReference type="EC" id="4.2.99.18" evidence="3"/>
<evidence type="ECO:0000256" key="4">
    <source>
        <dbReference type="ARBA" id="ARBA00022723"/>
    </source>
</evidence>
<evidence type="ECO:0000256" key="10">
    <source>
        <dbReference type="ARBA" id="ARBA00023204"/>
    </source>
</evidence>
<dbReference type="SMART" id="SM00898">
    <property type="entry name" value="Fapy_DNA_glyco"/>
    <property type="match status" value="1"/>
</dbReference>
<dbReference type="PROSITE" id="PS51068">
    <property type="entry name" value="FPG_CAT"/>
    <property type="match status" value="1"/>
</dbReference>
<dbReference type="InterPro" id="IPR035937">
    <property type="entry name" value="FPG_N"/>
</dbReference>
<evidence type="ECO:0000256" key="3">
    <source>
        <dbReference type="ARBA" id="ARBA00012720"/>
    </source>
</evidence>
<dbReference type="Gene3D" id="1.10.8.50">
    <property type="match status" value="1"/>
</dbReference>
<organism evidence="17 18">
    <name type="scientific">Terrabacter aerolatus</name>
    <dbReference type="NCBI Taxonomy" id="422442"/>
    <lineage>
        <taxon>Bacteria</taxon>
        <taxon>Bacillati</taxon>
        <taxon>Actinomycetota</taxon>
        <taxon>Actinomycetes</taxon>
        <taxon>Micrococcales</taxon>
        <taxon>Intrasporangiaceae</taxon>
        <taxon>Terrabacter</taxon>
    </lineage>
</organism>
<protein>
    <recommendedName>
        <fullName evidence="3">DNA-(apurinic or apyrimidinic site) lyase</fullName>
        <ecNumber evidence="3">4.2.99.18</ecNumber>
    </recommendedName>
</protein>
<evidence type="ECO:0000256" key="5">
    <source>
        <dbReference type="ARBA" id="ARBA00022763"/>
    </source>
</evidence>
<feature type="domain" description="FPG-type" evidence="15">
    <location>
        <begin position="250"/>
        <end position="284"/>
    </location>
</feature>
<evidence type="ECO:0000256" key="11">
    <source>
        <dbReference type="ARBA" id="ARBA00023239"/>
    </source>
</evidence>
<accession>A0A512D2M3</accession>
<keyword evidence="17" id="KW-0255">Endonuclease</keyword>
<evidence type="ECO:0000313" key="18">
    <source>
        <dbReference type="Proteomes" id="UP000321534"/>
    </source>
</evidence>
<dbReference type="PANTHER" id="PTHR42697">
    <property type="entry name" value="ENDONUCLEASE 8"/>
    <property type="match status" value="1"/>
</dbReference>
<dbReference type="Gene3D" id="3.20.190.10">
    <property type="entry name" value="MutM-like, N-terminal"/>
    <property type="match status" value="1"/>
</dbReference>
<dbReference type="InterPro" id="IPR015886">
    <property type="entry name" value="H2TH_FPG"/>
</dbReference>
<comment type="caution">
    <text evidence="17">The sequence shown here is derived from an EMBL/GenBank/DDBJ whole genome shotgun (WGS) entry which is preliminary data.</text>
</comment>
<evidence type="ECO:0000256" key="13">
    <source>
        <dbReference type="ARBA" id="ARBA00023295"/>
    </source>
</evidence>
<dbReference type="GO" id="GO:0000703">
    <property type="term" value="F:oxidized pyrimidine nucleobase lesion DNA N-glycosylase activity"/>
    <property type="evidence" value="ECO:0007669"/>
    <property type="project" value="TreeGrafter"/>
</dbReference>
<dbReference type="OrthoDB" id="9800855at2"/>
<comment type="cofactor">
    <cofactor evidence="1">
        <name>Zn(2+)</name>
        <dbReference type="ChEBI" id="CHEBI:29105"/>
    </cofactor>
</comment>
<dbReference type="InterPro" id="IPR010663">
    <property type="entry name" value="Znf_FPG/IleRS"/>
</dbReference>
<evidence type="ECO:0000256" key="1">
    <source>
        <dbReference type="ARBA" id="ARBA00001947"/>
    </source>
</evidence>
<dbReference type="EMBL" id="BJYX01000012">
    <property type="protein sequence ID" value="GEO30722.1"/>
    <property type="molecule type" value="Genomic_DNA"/>
</dbReference>
<reference evidence="17 18" key="1">
    <citation type="submission" date="2019-07" db="EMBL/GenBank/DDBJ databases">
        <title>Whole genome shotgun sequence of Terrabacter aerolatus NBRC 106305.</title>
        <authorList>
            <person name="Hosoyama A."/>
            <person name="Uohara A."/>
            <person name="Ohji S."/>
            <person name="Ichikawa N."/>
        </authorList>
    </citation>
    <scope>NUCLEOTIDE SEQUENCE [LARGE SCALE GENOMIC DNA]</scope>
    <source>
        <strain evidence="17 18">NBRC 106305</strain>
    </source>
</reference>
<keyword evidence="7" id="KW-0378">Hydrolase</keyword>
<dbReference type="GO" id="GO:0006284">
    <property type="term" value="P:base-excision repair"/>
    <property type="evidence" value="ECO:0007669"/>
    <property type="project" value="InterPro"/>
</dbReference>
<dbReference type="Proteomes" id="UP000321534">
    <property type="component" value="Unassembled WGS sequence"/>
</dbReference>
<dbReference type="InterPro" id="IPR010979">
    <property type="entry name" value="Ribosomal_uS13-like_H2TH"/>
</dbReference>
<evidence type="ECO:0000256" key="12">
    <source>
        <dbReference type="ARBA" id="ARBA00023268"/>
    </source>
</evidence>
<evidence type="ECO:0000256" key="9">
    <source>
        <dbReference type="ARBA" id="ARBA00023125"/>
    </source>
</evidence>
<dbReference type="PANTHER" id="PTHR42697:SF3">
    <property type="entry name" value="ENDONUCLEASE 8 1"/>
    <property type="match status" value="1"/>
</dbReference>
<evidence type="ECO:0000256" key="7">
    <source>
        <dbReference type="ARBA" id="ARBA00022801"/>
    </source>
</evidence>
<evidence type="ECO:0000313" key="17">
    <source>
        <dbReference type="EMBL" id="GEO30722.1"/>
    </source>
</evidence>
<evidence type="ECO:0000256" key="2">
    <source>
        <dbReference type="ARBA" id="ARBA00009409"/>
    </source>
</evidence>
<dbReference type="InterPro" id="IPR012319">
    <property type="entry name" value="FPG_cat"/>
</dbReference>
<dbReference type="GO" id="GO:0003684">
    <property type="term" value="F:damaged DNA binding"/>
    <property type="evidence" value="ECO:0007669"/>
    <property type="project" value="InterPro"/>
</dbReference>
<keyword evidence="8" id="KW-0862">Zinc</keyword>
<keyword evidence="10" id="KW-0234">DNA repair</keyword>
<proteinExistence type="inferred from homology"/>
<keyword evidence="11" id="KW-0456">Lyase</keyword>
<dbReference type="Pfam" id="PF06827">
    <property type="entry name" value="zf-FPG_IleRS"/>
    <property type="match status" value="1"/>
</dbReference>
<keyword evidence="17" id="KW-0540">Nuclease</keyword>
<keyword evidence="13" id="KW-0326">Glycosidase</keyword>
<keyword evidence="9" id="KW-0238">DNA-binding</keyword>
<dbReference type="SMART" id="SM01232">
    <property type="entry name" value="H2TH"/>
    <property type="match status" value="1"/>
</dbReference>
<evidence type="ECO:0000256" key="14">
    <source>
        <dbReference type="PROSITE-ProRule" id="PRU00391"/>
    </source>
</evidence>
<comment type="similarity">
    <text evidence="2">Belongs to the FPG family.</text>
</comment>
<dbReference type="PROSITE" id="PS51066">
    <property type="entry name" value="ZF_FPG_2"/>
    <property type="match status" value="1"/>
</dbReference>
<dbReference type="GO" id="GO:0008270">
    <property type="term" value="F:zinc ion binding"/>
    <property type="evidence" value="ECO:0007669"/>
    <property type="project" value="UniProtKB-KW"/>
</dbReference>
<evidence type="ECO:0000259" key="15">
    <source>
        <dbReference type="PROSITE" id="PS51066"/>
    </source>
</evidence>
<gene>
    <name evidence="17" type="primary">nei_2</name>
    <name evidence="17" type="ORF">TAE01_25320</name>
</gene>
<name>A0A512D2M3_9MICO</name>
<sequence length="286" mass="32054">MPEGHTIHALADRLERAFRGHEIAASSPQGRFAAEAERLDGHVLERAQAWGKHLFVSIGDATLHVHLGLIGMFPVKHLVDGVPPAPVGAVRLRIVGPEHVADLRGAMICTLVDAGRQREIVAALGPDPLRRGQRPDGGWARVRRSRRALAELLMDQSVLAGVGNVYRCEVLHRLAVDPLTRGIDVSQQVWQEIWDDLVRLMPLGRTFSQIITTPDQVEDAERARRTGRGRQISRRLTGERLGDTFERRFLVYKRTGQPCPRCSQPVRESEIAGRRLYWCPACQLRH</sequence>
<feature type="domain" description="Formamidopyrimidine-DNA glycosylase catalytic" evidence="16">
    <location>
        <begin position="2"/>
        <end position="88"/>
    </location>
</feature>
<dbReference type="SUPFAM" id="SSF57716">
    <property type="entry name" value="Glucocorticoid receptor-like (DNA-binding domain)"/>
    <property type="match status" value="1"/>
</dbReference>
<dbReference type="RefSeq" id="WP_147066926.1">
    <property type="nucleotide sequence ID" value="NZ_BAAARO010000001.1"/>
</dbReference>
<evidence type="ECO:0000259" key="16">
    <source>
        <dbReference type="PROSITE" id="PS51068"/>
    </source>
</evidence>
<dbReference type="SUPFAM" id="SSF81624">
    <property type="entry name" value="N-terminal domain of MutM-like DNA repair proteins"/>
    <property type="match status" value="1"/>
</dbReference>
<keyword evidence="18" id="KW-1185">Reference proteome</keyword>
<dbReference type="CDD" id="cd08970">
    <property type="entry name" value="AcNei1_N"/>
    <property type="match status" value="1"/>
</dbReference>
<keyword evidence="12" id="KW-0511">Multifunctional enzyme</keyword>
<dbReference type="SUPFAM" id="SSF46946">
    <property type="entry name" value="S13-like H2TH domain"/>
    <property type="match status" value="1"/>
</dbReference>
<keyword evidence="6 14" id="KW-0863">Zinc-finger</keyword>
<evidence type="ECO:0000256" key="8">
    <source>
        <dbReference type="ARBA" id="ARBA00022833"/>
    </source>
</evidence>